<sequence length="51" mass="5516">MGIGPIWVALSGGLYCPPQIPAGFLRIPEDSQDLILADVPANFFSPDQSWD</sequence>
<name>A0A0C9WZ97_9AGAR</name>
<dbReference type="Proteomes" id="UP000054477">
    <property type="component" value="Unassembled WGS sequence"/>
</dbReference>
<evidence type="ECO:0000313" key="2">
    <source>
        <dbReference type="Proteomes" id="UP000054477"/>
    </source>
</evidence>
<protein>
    <submittedName>
        <fullName evidence="1">Uncharacterized protein</fullName>
    </submittedName>
</protein>
<dbReference type="AlphaFoldDB" id="A0A0C9WZ97"/>
<accession>A0A0C9WZ97</accession>
<keyword evidence="2" id="KW-1185">Reference proteome</keyword>
<dbReference type="EMBL" id="KN839136">
    <property type="protein sequence ID" value="KIJ90651.1"/>
    <property type="molecule type" value="Genomic_DNA"/>
</dbReference>
<dbReference type="HOGENOM" id="CLU_3106770_0_0_1"/>
<reference evidence="1 2" key="1">
    <citation type="submission" date="2014-04" db="EMBL/GenBank/DDBJ databases">
        <authorList>
            <consortium name="DOE Joint Genome Institute"/>
            <person name="Kuo A."/>
            <person name="Kohler A."/>
            <person name="Nagy L.G."/>
            <person name="Floudas D."/>
            <person name="Copeland A."/>
            <person name="Barry K.W."/>
            <person name="Cichocki N."/>
            <person name="Veneault-Fourrey C."/>
            <person name="LaButti K."/>
            <person name="Lindquist E.A."/>
            <person name="Lipzen A."/>
            <person name="Lundell T."/>
            <person name="Morin E."/>
            <person name="Murat C."/>
            <person name="Sun H."/>
            <person name="Tunlid A."/>
            <person name="Henrissat B."/>
            <person name="Grigoriev I.V."/>
            <person name="Hibbett D.S."/>
            <person name="Martin F."/>
            <person name="Nordberg H.P."/>
            <person name="Cantor M.N."/>
            <person name="Hua S.X."/>
        </authorList>
    </citation>
    <scope>NUCLEOTIDE SEQUENCE [LARGE SCALE GENOMIC DNA]</scope>
    <source>
        <strain evidence="1 2">LaAM-08-1</strain>
    </source>
</reference>
<gene>
    <name evidence="1" type="ORF">K443DRAFT_15044</name>
</gene>
<evidence type="ECO:0000313" key="1">
    <source>
        <dbReference type="EMBL" id="KIJ90651.1"/>
    </source>
</evidence>
<organism evidence="1 2">
    <name type="scientific">Laccaria amethystina LaAM-08-1</name>
    <dbReference type="NCBI Taxonomy" id="1095629"/>
    <lineage>
        <taxon>Eukaryota</taxon>
        <taxon>Fungi</taxon>
        <taxon>Dikarya</taxon>
        <taxon>Basidiomycota</taxon>
        <taxon>Agaricomycotina</taxon>
        <taxon>Agaricomycetes</taxon>
        <taxon>Agaricomycetidae</taxon>
        <taxon>Agaricales</taxon>
        <taxon>Agaricineae</taxon>
        <taxon>Hydnangiaceae</taxon>
        <taxon>Laccaria</taxon>
    </lineage>
</organism>
<reference evidence="2" key="2">
    <citation type="submission" date="2015-01" db="EMBL/GenBank/DDBJ databases">
        <title>Evolutionary Origins and Diversification of the Mycorrhizal Mutualists.</title>
        <authorList>
            <consortium name="DOE Joint Genome Institute"/>
            <consortium name="Mycorrhizal Genomics Consortium"/>
            <person name="Kohler A."/>
            <person name="Kuo A."/>
            <person name="Nagy L.G."/>
            <person name="Floudas D."/>
            <person name="Copeland A."/>
            <person name="Barry K.W."/>
            <person name="Cichocki N."/>
            <person name="Veneault-Fourrey C."/>
            <person name="LaButti K."/>
            <person name="Lindquist E.A."/>
            <person name="Lipzen A."/>
            <person name="Lundell T."/>
            <person name="Morin E."/>
            <person name="Murat C."/>
            <person name="Riley R."/>
            <person name="Ohm R."/>
            <person name="Sun H."/>
            <person name="Tunlid A."/>
            <person name="Henrissat B."/>
            <person name="Grigoriev I.V."/>
            <person name="Hibbett D.S."/>
            <person name="Martin F."/>
        </authorList>
    </citation>
    <scope>NUCLEOTIDE SEQUENCE [LARGE SCALE GENOMIC DNA]</scope>
    <source>
        <strain evidence="2">LaAM-08-1</strain>
    </source>
</reference>
<proteinExistence type="predicted"/>